<feature type="transmembrane region" description="Helical" evidence="7">
    <location>
        <begin position="134"/>
        <end position="163"/>
    </location>
</feature>
<name>A0AAT9G4A7_9ENTR</name>
<evidence type="ECO:0000256" key="2">
    <source>
        <dbReference type="ARBA" id="ARBA00022475"/>
    </source>
</evidence>
<protein>
    <submittedName>
        <fullName evidence="9">Tol-Pal system protein TolQ</fullName>
    </submittedName>
</protein>
<comment type="similarity">
    <text evidence="6">Belongs to the exbB/tolQ family.</text>
</comment>
<keyword evidence="6" id="KW-0813">Transport</keyword>
<evidence type="ECO:0000256" key="1">
    <source>
        <dbReference type="ARBA" id="ARBA00004651"/>
    </source>
</evidence>
<keyword evidence="4 7" id="KW-1133">Transmembrane helix</keyword>
<dbReference type="AlphaFoldDB" id="A0AAT9G4A7"/>
<evidence type="ECO:0000259" key="8">
    <source>
        <dbReference type="Pfam" id="PF01618"/>
    </source>
</evidence>
<keyword evidence="5 7" id="KW-0472">Membrane</keyword>
<keyword evidence="6" id="KW-0653">Protein transport</keyword>
<evidence type="ECO:0000313" key="9">
    <source>
        <dbReference type="EMBL" id="BET44558.1"/>
    </source>
</evidence>
<dbReference type="PANTHER" id="PTHR30625:SF3">
    <property type="entry name" value="TOL-PAL SYSTEM PROTEIN TOLQ"/>
    <property type="match status" value="1"/>
</dbReference>
<evidence type="ECO:0000256" key="7">
    <source>
        <dbReference type="SAM" id="Phobius"/>
    </source>
</evidence>
<evidence type="ECO:0000256" key="3">
    <source>
        <dbReference type="ARBA" id="ARBA00022692"/>
    </source>
</evidence>
<evidence type="ECO:0000256" key="4">
    <source>
        <dbReference type="ARBA" id="ARBA00022989"/>
    </source>
</evidence>
<dbReference type="GO" id="GO:0017038">
    <property type="term" value="P:protein import"/>
    <property type="evidence" value="ECO:0007669"/>
    <property type="project" value="TreeGrafter"/>
</dbReference>
<feature type="domain" description="MotA/TolQ/ExbB proton channel" evidence="8">
    <location>
        <begin position="112"/>
        <end position="214"/>
    </location>
</feature>
<organism evidence="9">
    <name type="scientific">Candidatus Aschnera chinzeii</name>
    <dbReference type="NCBI Taxonomy" id="1485666"/>
    <lineage>
        <taxon>Bacteria</taxon>
        <taxon>Pseudomonadati</taxon>
        <taxon>Pseudomonadota</taxon>
        <taxon>Gammaproteobacteria</taxon>
        <taxon>Enterobacterales</taxon>
        <taxon>Enterobacteriaceae</taxon>
        <taxon>Candidatus Aschnera</taxon>
    </lineage>
</organism>
<comment type="subcellular location">
    <subcellularLocation>
        <location evidence="1">Cell membrane</location>
        <topology evidence="1">Multi-pass membrane protein</topology>
    </subcellularLocation>
    <subcellularLocation>
        <location evidence="6">Membrane</location>
        <topology evidence="6">Multi-pass membrane protein</topology>
    </subcellularLocation>
</comment>
<dbReference type="EMBL" id="AP028961">
    <property type="protein sequence ID" value="BET44558.1"/>
    <property type="molecule type" value="Genomic_DNA"/>
</dbReference>
<evidence type="ECO:0000256" key="5">
    <source>
        <dbReference type="ARBA" id="ARBA00023136"/>
    </source>
</evidence>
<accession>A0AAT9G4A7</accession>
<keyword evidence="3 7" id="KW-0812">Transmembrane</keyword>
<dbReference type="GO" id="GO:0005886">
    <property type="term" value="C:plasma membrane"/>
    <property type="evidence" value="ECO:0007669"/>
    <property type="project" value="UniProtKB-SubCell"/>
</dbReference>
<feature type="transmembrane region" description="Helical" evidence="7">
    <location>
        <begin position="22"/>
        <end position="42"/>
    </location>
</feature>
<sequence>MNEVKYFVHTINILDFFLKANYFVQLSILILMIFSIISWAIIIQRINVISYITRQNKHFETLYKLSLDLHEFYKKNYISLNNLIGLKKIFFEAFKVFTNIKNNSNYSYNDITKIVFKVMKITMEHEIEILEKNIFILALIGSVSPYIGLFGTIFGVIDTLFVFGNVSNHINIQIIAPGIAEALIITVIGLFTAIPAMIAFNIFNYKLNIITQSYSHFIEKCLIALYPIIIHANNK</sequence>
<evidence type="ECO:0000256" key="6">
    <source>
        <dbReference type="RuleBase" id="RU004057"/>
    </source>
</evidence>
<dbReference type="InterPro" id="IPR002898">
    <property type="entry name" value="MotA_ExbB_proton_chnl"/>
</dbReference>
<dbReference type="PANTHER" id="PTHR30625">
    <property type="entry name" value="PROTEIN TOLQ"/>
    <property type="match status" value="1"/>
</dbReference>
<reference evidence="9" key="1">
    <citation type="journal article" date="2023" name="Front. Microbiol.">
        <title>Genome analysis of Candidatus Aschnera chinzeii, the bacterial endosymbiont of the blood-sucking bat fly Penicillidia jenynsii (Insecta: Diptera: Nycteribiidae).</title>
        <authorList>
            <person name="Koga R."/>
            <person name="Moriyama M."/>
            <person name="Nozaki T."/>
            <person name="Fukatsu T."/>
        </authorList>
    </citation>
    <scope>NUCLEOTIDE SEQUENCE</scope>
    <source>
        <strain evidence="9">Kw-01</strain>
    </source>
</reference>
<dbReference type="InterPro" id="IPR050790">
    <property type="entry name" value="ExbB/TolQ_transport"/>
</dbReference>
<gene>
    <name evidence="9" type="primary">tolQ</name>
    <name evidence="9" type="ORF">ACHINZ_2300</name>
</gene>
<feature type="transmembrane region" description="Helical" evidence="7">
    <location>
        <begin position="183"/>
        <end position="203"/>
    </location>
</feature>
<dbReference type="Pfam" id="PF01618">
    <property type="entry name" value="MotA_ExbB"/>
    <property type="match status" value="1"/>
</dbReference>
<reference evidence="9" key="2">
    <citation type="submission" date="2023-10" db="EMBL/GenBank/DDBJ databases">
        <authorList>
            <person name="Koga R."/>
            <person name="Fukatsu T."/>
        </authorList>
    </citation>
    <scope>NUCLEOTIDE SEQUENCE</scope>
    <source>
        <strain evidence="9">Kw-01</strain>
    </source>
</reference>
<proteinExistence type="inferred from homology"/>
<keyword evidence="2" id="KW-1003">Cell membrane</keyword>